<sequence length="51" mass="5894">MKKKECPSCAMMIDEKAKVCPICSFEFPTQPKWITFTAILLLLVMILYLIL</sequence>
<dbReference type="EMBL" id="JAUHJS010000003">
    <property type="protein sequence ID" value="MDN4165132.1"/>
    <property type="molecule type" value="Genomic_DNA"/>
</dbReference>
<gene>
    <name evidence="2" type="ORF">QWY31_06445</name>
</gene>
<keyword evidence="1" id="KW-0472">Membrane</keyword>
<proteinExistence type="predicted"/>
<name>A0ABT8F3U6_9BACT</name>
<feature type="transmembrane region" description="Helical" evidence="1">
    <location>
        <begin position="33"/>
        <end position="50"/>
    </location>
</feature>
<dbReference type="Proteomes" id="UP001168552">
    <property type="component" value="Unassembled WGS sequence"/>
</dbReference>
<evidence type="ECO:0000256" key="1">
    <source>
        <dbReference type="SAM" id="Phobius"/>
    </source>
</evidence>
<dbReference type="RefSeq" id="WP_320003661.1">
    <property type="nucleotide sequence ID" value="NZ_JAUHJS010000003.1"/>
</dbReference>
<accession>A0ABT8F3U6</accession>
<evidence type="ECO:0000313" key="2">
    <source>
        <dbReference type="EMBL" id="MDN4165132.1"/>
    </source>
</evidence>
<evidence type="ECO:0000313" key="3">
    <source>
        <dbReference type="Proteomes" id="UP001168552"/>
    </source>
</evidence>
<keyword evidence="3" id="KW-1185">Reference proteome</keyword>
<reference evidence="2" key="1">
    <citation type="submission" date="2023-06" db="EMBL/GenBank/DDBJ databases">
        <title>Cytophagales bacterium Strain LB-30, isolated from soil.</title>
        <authorList>
            <person name="Liu B."/>
        </authorList>
    </citation>
    <scope>NUCLEOTIDE SEQUENCE</scope>
    <source>
        <strain evidence="2">LB-30</strain>
    </source>
</reference>
<keyword evidence="1" id="KW-1133">Transmembrane helix</keyword>
<organism evidence="2 3">
    <name type="scientific">Shiella aurantiaca</name>
    <dbReference type="NCBI Taxonomy" id="3058365"/>
    <lineage>
        <taxon>Bacteria</taxon>
        <taxon>Pseudomonadati</taxon>
        <taxon>Bacteroidota</taxon>
        <taxon>Cytophagia</taxon>
        <taxon>Cytophagales</taxon>
        <taxon>Shiellaceae</taxon>
        <taxon>Shiella</taxon>
    </lineage>
</organism>
<protein>
    <submittedName>
        <fullName evidence="2">Uncharacterized protein</fullName>
    </submittedName>
</protein>
<keyword evidence="1" id="KW-0812">Transmembrane</keyword>
<comment type="caution">
    <text evidence="2">The sequence shown here is derived from an EMBL/GenBank/DDBJ whole genome shotgun (WGS) entry which is preliminary data.</text>
</comment>